<feature type="binding site" evidence="25">
    <location>
        <position position="704"/>
    </location>
    <ligand>
        <name>ATP</name>
        <dbReference type="ChEBI" id="CHEBI:30616"/>
    </ligand>
</feature>
<evidence type="ECO:0000259" key="30">
    <source>
        <dbReference type="Pfam" id="PF16212"/>
    </source>
</evidence>
<dbReference type="GO" id="GO:0005802">
    <property type="term" value="C:trans-Golgi network"/>
    <property type="evidence" value="ECO:0007669"/>
    <property type="project" value="TreeGrafter"/>
</dbReference>
<feature type="binding site" evidence="25">
    <location>
        <position position="837"/>
    </location>
    <ligand>
        <name>ATP</name>
        <dbReference type="ChEBI" id="CHEBI:30616"/>
    </ligand>
</feature>
<comment type="similarity">
    <text evidence="7 27">Belongs to the cation transport ATPase (P-type) (TC 3.A.3) family. Type IV subfamily.</text>
</comment>
<feature type="compositionally biased region" description="Polar residues" evidence="28">
    <location>
        <begin position="1162"/>
        <end position="1190"/>
    </location>
</feature>
<feature type="region of interest" description="Disordered" evidence="28">
    <location>
        <begin position="1114"/>
        <end position="1136"/>
    </location>
</feature>
<feature type="binding site" evidence="25">
    <location>
        <position position="702"/>
    </location>
    <ligand>
        <name>ATP</name>
        <dbReference type="ChEBI" id="CHEBI:30616"/>
    </ligand>
</feature>
<dbReference type="InterPro" id="IPR032631">
    <property type="entry name" value="P-type_ATPase_N"/>
</dbReference>
<organism evidence="31 32">
    <name type="scientific">Muraenolepis orangiensis</name>
    <name type="common">Patagonian moray cod</name>
    <dbReference type="NCBI Taxonomy" id="630683"/>
    <lineage>
        <taxon>Eukaryota</taxon>
        <taxon>Metazoa</taxon>
        <taxon>Chordata</taxon>
        <taxon>Craniata</taxon>
        <taxon>Vertebrata</taxon>
        <taxon>Euteleostomi</taxon>
        <taxon>Actinopterygii</taxon>
        <taxon>Neopterygii</taxon>
        <taxon>Teleostei</taxon>
        <taxon>Neoteleostei</taxon>
        <taxon>Acanthomorphata</taxon>
        <taxon>Zeiogadaria</taxon>
        <taxon>Gadariae</taxon>
        <taxon>Gadiformes</taxon>
        <taxon>Muraenolepidoidei</taxon>
        <taxon>Muraenolepididae</taxon>
        <taxon>Muraenolepis</taxon>
    </lineage>
</organism>
<keyword evidence="9 27" id="KW-0812">Transmembrane</keyword>
<feature type="binding site" evidence="26">
    <location>
        <position position="424"/>
    </location>
    <ligand>
        <name>Mg(2+)</name>
        <dbReference type="ChEBI" id="CHEBI:18420"/>
    </ligand>
</feature>
<dbReference type="FunFam" id="3.40.50.1000:FF:000504">
    <property type="match status" value="1"/>
</dbReference>
<comment type="cofactor">
    <cofactor evidence="1 26">
        <name>Mg(2+)</name>
        <dbReference type="ChEBI" id="CHEBI:18420"/>
    </cofactor>
</comment>
<dbReference type="SUPFAM" id="SSF56784">
    <property type="entry name" value="HAD-like"/>
    <property type="match status" value="1"/>
</dbReference>
<dbReference type="AlphaFoldDB" id="A0A9Q0ILB9"/>
<keyword evidence="16 27" id="KW-1133">Transmembrane helix</keyword>
<evidence type="ECO:0000259" key="29">
    <source>
        <dbReference type="Pfam" id="PF16209"/>
    </source>
</evidence>
<dbReference type="SFLD" id="SFLDF00027">
    <property type="entry name" value="p-type_atpase"/>
    <property type="match status" value="1"/>
</dbReference>
<feature type="region of interest" description="Disordered" evidence="28">
    <location>
        <begin position="1"/>
        <end position="56"/>
    </location>
</feature>
<evidence type="ECO:0000256" key="28">
    <source>
        <dbReference type="SAM" id="MobiDB-lite"/>
    </source>
</evidence>
<dbReference type="FunFam" id="3.40.1110.10:FF:000012">
    <property type="entry name" value="Phospholipid-transporting ATPase"/>
    <property type="match status" value="1"/>
</dbReference>
<evidence type="ECO:0000256" key="12">
    <source>
        <dbReference type="ARBA" id="ARBA00022824"/>
    </source>
</evidence>
<reference evidence="31" key="1">
    <citation type="submission" date="2022-07" db="EMBL/GenBank/DDBJ databases">
        <title>Chromosome-level genome of Muraenolepis orangiensis.</title>
        <authorList>
            <person name="Kim J."/>
        </authorList>
    </citation>
    <scope>NUCLEOTIDE SEQUENCE</scope>
    <source>
        <strain evidence="31">KU_S4_2022</strain>
        <tissue evidence="31">Muscle</tissue>
    </source>
</reference>
<keyword evidence="15 27" id="KW-1278">Translocase</keyword>
<evidence type="ECO:0000256" key="4">
    <source>
        <dbReference type="ARBA" id="ARBA00004316"/>
    </source>
</evidence>
<evidence type="ECO:0000256" key="9">
    <source>
        <dbReference type="ARBA" id="ARBA00022692"/>
    </source>
</evidence>
<evidence type="ECO:0000256" key="1">
    <source>
        <dbReference type="ARBA" id="ARBA00001946"/>
    </source>
</evidence>
<dbReference type="GO" id="GO:0140327">
    <property type="term" value="F:flippase activity"/>
    <property type="evidence" value="ECO:0007669"/>
    <property type="project" value="UniProtKB-ARBA"/>
</dbReference>
<evidence type="ECO:0000256" key="3">
    <source>
        <dbReference type="ARBA" id="ARBA00004240"/>
    </source>
</evidence>
<feature type="transmembrane region" description="Helical" evidence="27">
    <location>
        <begin position="1073"/>
        <end position="1095"/>
    </location>
</feature>
<feature type="transmembrane region" description="Helical" evidence="27">
    <location>
        <begin position="914"/>
        <end position="935"/>
    </location>
</feature>
<feature type="domain" description="P-type ATPase N-terminal" evidence="29">
    <location>
        <begin position="64"/>
        <end position="142"/>
    </location>
</feature>
<evidence type="ECO:0000256" key="20">
    <source>
        <dbReference type="ARBA" id="ARBA00034036"/>
    </source>
</evidence>
<dbReference type="Gene3D" id="2.70.150.10">
    <property type="entry name" value="Calcium-transporting ATPase, cytoplasmic transduction domain A"/>
    <property type="match status" value="1"/>
</dbReference>
<accession>A0A9Q0ILB9</accession>
<dbReference type="CDD" id="cd02073">
    <property type="entry name" value="P-type_ATPase_APLT_Dnf-like"/>
    <property type="match status" value="1"/>
</dbReference>
<evidence type="ECO:0000256" key="5">
    <source>
        <dbReference type="ARBA" id="ARBA00004555"/>
    </source>
</evidence>
<feature type="active site" description="4-aspartylphosphate intermediate" evidence="24">
    <location>
        <position position="424"/>
    </location>
</feature>
<evidence type="ECO:0000256" key="25">
    <source>
        <dbReference type="PIRSR" id="PIRSR606539-2"/>
    </source>
</evidence>
<keyword evidence="14 26" id="KW-0460">Magnesium</keyword>
<dbReference type="EC" id="7.6.2.1" evidence="27"/>
<dbReference type="PROSITE" id="PS00154">
    <property type="entry name" value="ATPASE_E1_E2"/>
    <property type="match status" value="1"/>
</dbReference>
<dbReference type="SUPFAM" id="SSF81665">
    <property type="entry name" value="Calcium ATPase, transmembrane domain M"/>
    <property type="match status" value="1"/>
</dbReference>
<evidence type="ECO:0000256" key="10">
    <source>
        <dbReference type="ARBA" id="ARBA00022723"/>
    </source>
</evidence>
<evidence type="ECO:0000256" key="15">
    <source>
        <dbReference type="ARBA" id="ARBA00022967"/>
    </source>
</evidence>
<feature type="binding site" evidence="25">
    <location>
        <position position="622"/>
    </location>
    <ligand>
        <name>ATP</name>
        <dbReference type="ChEBI" id="CHEBI:30616"/>
    </ligand>
</feature>
<keyword evidence="10 26" id="KW-0479">Metal-binding</keyword>
<dbReference type="InterPro" id="IPR036412">
    <property type="entry name" value="HAD-like_sf"/>
</dbReference>
<dbReference type="GO" id="GO:0000287">
    <property type="term" value="F:magnesium ion binding"/>
    <property type="evidence" value="ECO:0007669"/>
    <property type="project" value="UniProtKB-UniRule"/>
</dbReference>
<feature type="transmembrane region" description="Helical" evidence="27">
    <location>
        <begin position="947"/>
        <end position="967"/>
    </location>
</feature>
<dbReference type="NCBIfam" id="TIGR01652">
    <property type="entry name" value="ATPase-Plipid"/>
    <property type="match status" value="1"/>
</dbReference>
<gene>
    <name evidence="31" type="ORF">NHX12_026864</name>
</gene>
<dbReference type="InterPro" id="IPR006539">
    <property type="entry name" value="P-type_ATPase_IV"/>
</dbReference>
<keyword evidence="18 27" id="KW-0472">Membrane</keyword>
<evidence type="ECO:0000256" key="8">
    <source>
        <dbReference type="ARBA" id="ARBA00022475"/>
    </source>
</evidence>
<protein>
    <recommendedName>
        <fullName evidence="27">Phospholipid-transporting ATPase</fullName>
        <ecNumber evidence="27">7.6.2.1</ecNumber>
    </recommendedName>
</protein>
<feature type="compositionally biased region" description="Acidic residues" evidence="28">
    <location>
        <begin position="15"/>
        <end position="42"/>
    </location>
</feature>
<dbReference type="InterPro" id="IPR023299">
    <property type="entry name" value="ATPase_P-typ_cyto_dom_N"/>
</dbReference>
<comment type="caution">
    <text evidence="31">The sequence shown here is derived from an EMBL/GenBank/DDBJ whole genome shotgun (WGS) entry which is preliminary data.</text>
</comment>
<evidence type="ECO:0000313" key="31">
    <source>
        <dbReference type="EMBL" id="KAJ3604812.1"/>
    </source>
</evidence>
<feature type="transmembrane region" description="Helical" evidence="27">
    <location>
        <begin position="352"/>
        <end position="378"/>
    </location>
</feature>
<evidence type="ECO:0000256" key="21">
    <source>
        <dbReference type="ARBA" id="ARBA00051303"/>
    </source>
</evidence>
<evidence type="ECO:0000313" key="32">
    <source>
        <dbReference type="Proteomes" id="UP001148018"/>
    </source>
</evidence>
<keyword evidence="17" id="KW-0333">Golgi apparatus</keyword>
<keyword evidence="19" id="KW-0966">Cell projection</keyword>
<dbReference type="InterPro" id="IPR044492">
    <property type="entry name" value="P_typ_ATPase_HD_dom"/>
</dbReference>
<dbReference type="PANTHER" id="PTHR24092:SF48">
    <property type="entry name" value="PHOSPHOLIPID-TRANSPORTING ATPASE IC"/>
    <property type="match status" value="1"/>
</dbReference>
<comment type="subunit">
    <text evidence="23">Component of a P4-ATPase flippase complex which consists of a catalytic alpha subunit ATP8B1 and an accessory beta subunit TMEM30A. The flippase ATP8B1:TMEM30A complex can form an intermediate phosphoenzyme in vitro. Also interacts with beta subunit TMEM30B.</text>
</comment>
<feature type="binding site" evidence="26">
    <location>
        <position position="426"/>
    </location>
    <ligand>
        <name>Mg(2+)</name>
        <dbReference type="ChEBI" id="CHEBI:18420"/>
    </ligand>
</feature>
<dbReference type="InterPro" id="IPR001757">
    <property type="entry name" value="P_typ_ATPase"/>
</dbReference>
<dbReference type="Pfam" id="PF13246">
    <property type="entry name" value="Cation_ATPase"/>
    <property type="match status" value="1"/>
</dbReference>
<proteinExistence type="inferred from homology"/>
<dbReference type="Proteomes" id="UP001148018">
    <property type="component" value="Unassembled WGS sequence"/>
</dbReference>
<dbReference type="PRINTS" id="PR00119">
    <property type="entry name" value="CATATPASE"/>
</dbReference>
<evidence type="ECO:0000256" key="18">
    <source>
        <dbReference type="ARBA" id="ARBA00023136"/>
    </source>
</evidence>
<feature type="binding site" evidence="25">
    <location>
        <position position="831"/>
    </location>
    <ligand>
        <name>ATP</name>
        <dbReference type="ChEBI" id="CHEBI:30616"/>
    </ligand>
</feature>
<keyword evidence="12" id="KW-0256">Endoplasmic reticulum</keyword>
<feature type="binding site" evidence="25">
    <location>
        <position position="424"/>
    </location>
    <ligand>
        <name>ATP</name>
        <dbReference type="ChEBI" id="CHEBI:30616"/>
    </ligand>
</feature>
<dbReference type="GO" id="GO:0045332">
    <property type="term" value="P:phospholipid translocation"/>
    <property type="evidence" value="ECO:0007669"/>
    <property type="project" value="UniProtKB-ARBA"/>
</dbReference>
<feature type="binding site" evidence="25">
    <location>
        <position position="703"/>
    </location>
    <ligand>
        <name>ATP</name>
        <dbReference type="ChEBI" id="CHEBI:30616"/>
    </ligand>
</feature>
<evidence type="ECO:0000256" key="13">
    <source>
        <dbReference type="ARBA" id="ARBA00022840"/>
    </source>
</evidence>
<feature type="binding site" evidence="25">
    <location>
        <position position="566"/>
    </location>
    <ligand>
        <name>ATP</name>
        <dbReference type="ChEBI" id="CHEBI:30616"/>
    </ligand>
</feature>
<evidence type="ECO:0000256" key="6">
    <source>
        <dbReference type="ARBA" id="ARBA00004651"/>
    </source>
</evidence>
<comment type="subcellular location">
    <subcellularLocation>
        <location evidence="2">Apical cell membrane</location>
    </subcellularLocation>
    <subcellularLocation>
        <location evidence="6">Cell membrane</location>
        <topology evidence="6">Multi-pass membrane protein</topology>
    </subcellularLocation>
    <subcellularLocation>
        <location evidence="4">Cell projection</location>
    </subcellularLocation>
    <subcellularLocation>
        <location evidence="3">Endoplasmic reticulum</location>
    </subcellularLocation>
    <subcellularLocation>
        <location evidence="5">Golgi apparatus</location>
    </subcellularLocation>
    <subcellularLocation>
        <location evidence="27">Membrane</location>
        <topology evidence="27">Multi-pass membrane protein</topology>
    </subcellularLocation>
</comment>
<feature type="binding site" evidence="25">
    <location>
        <position position="425"/>
    </location>
    <ligand>
        <name>ATP</name>
        <dbReference type="ChEBI" id="CHEBI:30616"/>
    </ligand>
</feature>
<keyword evidence="8" id="KW-1003">Cell membrane</keyword>
<evidence type="ECO:0000256" key="23">
    <source>
        <dbReference type="ARBA" id="ARBA00062467"/>
    </source>
</evidence>
<evidence type="ECO:0000256" key="19">
    <source>
        <dbReference type="ARBA" id="ARBA00023273"/>
    </source>
</evidence>
<dbReference type="Gene3D" id="3.40.50.1000">
    <property type="entry name" value="HAD superfamily/HAD-like"/>
    <property type="match status" value="1"/>
</dbReference>
<dbReference type="GO" id="GO:0016887">
    <property type="term" value="F:ATP hydrolysis activity"/>
    <property type="evidence" value="ECO:0007669"/>
    <property type="project" value="InterPro"/>
</dbReference>
<dbReference type="Pfam" id="PF16212">
    <property type="entry name" value="PhoLip_ATPase_C"/>
    <property type="match status" value="1"/>
</dbReference>
<dbReference type="InterPro" id="IPR018303">
    <property type="entry name" value="ATPase_P-typ_P_site"/>
</dbReference>
<sequence>MSQRQRADSEGSLGPDDEVMPYSDDETDDELDPPSSEEEAAEPGDGPPGAPQPAVASDLGWSVKANDRPYHQLPEFQRKVFLCIKKSKYCGNAIKTYKYNAFTFIPLNLFEQFKRAANLYFLALLILQIIPEITTLPWYTTLVPLVLVLSITAIKDLVDDLARHRMDKEINNRRTEVLLDGGFQESKWMNLQVGDVVRLKKNDHVPVGQRLDDDTNNEKLQEENQLAHYDAFIDCEEPNNRLDKFTGTMRWSGQSYPVDLDHMLLRGCRIRNTDHCHGLVIFAGSDTKIMRNGGKTRFKRTGIDILMNYMVYSIFALLILVSLGLAIGHGFWYEHVGSLAWYLKDGKDQDSVYRGFLSFWGYIIVLNTMVPISLYVSVEVIRLGQSKFINWDLQMYYGEKDTPAKARTTTLNEQLGQIEYIFSDKTGTLTQNIMAFKKCNIGGKNYGDPTTAKGVSLDKGRPVDFSWNTHADPTFEFMDHSLVACIRSQTDHETLEFFKLLSLCHTVMVEHKDGQLVYQAASPDEGALVTAARNFGFVFLNRTQDTITIQEMDHEATYEMLALLDFNSDRKRMSIILKFPDGRIRLYCKGADTVIYERLSPNSPHKETTQTSLDRFANETLRTLCLCYKDLSQAEWDAWARKLQVASVATRDRDDALDLVYEQIENNFLLIGATAIEDKLQDGVPETIANLAKADIKIWVLTGDKKETAENIGYACQLLTDTMKIHYGEDLRVRQALRRNVAPSFGHKKKAPEPFFTEPGKNALIITGGWLNEILYEKKKKRRRFRLRRLGRRPLPESPADGQPINDFEKEMRQVDFVDMACECEAVICCRVTPKQKANVVSLVKKYKKAVTLSIGDGANDVNMIKTADIGVGISGQEGMQAVMSSDYAFAQFKYLQRLLLVHGRWSYIRMCKFLRYFFFKNFAFTLVHFWFSFFNGFSAQVAYEDWFITLYNVCYSSLPVLLVGLMDQDVNDKLSLKFPKLYLPGQQGALFNFKKFFISLFHGIFTSLIIFFIPYGAFLQTMGQDGEAPSDYQSFAVVTASSLIITVNLQCCAASPSTSASCAASNALRQPYLWLTIILTVGISLLPVICLQFLSKTIWPSVGDKVQRNRKKYEMEAEEEKRAPTFQRGGRSRRSAYAFSHSRGYADLIASGRSIRRRPTNAGSTNAGSTNAGPTNAGPTNAGPTNAGPQDSIREAENI</sequence>
<evidence type="ECO:0000256" key="16">
    <source>
        <dbReference type="ARBA" id="ARBA00022989"/>
    </source>
</evidence>
<dbReference type="GO" id="GO:0005524">
    <property type="term" value="F:ATP binding"/>
    <property type="evidence" value="ECO:0007669"/>
    <property type="project" value="UniProtKB-UniRule"/>
</dbReference>
<feature type="binding site" evidence="25">
    <location>
        <position position="525"/>
    </location>
    <ligand>
        <name>ATP</name>
        <dbReference type="ChEBI" id="CHEBI:30616"/>
    </ligand>
</feature>
<feature type="domain" description="P-type ATPase C-terminal" evidence="30">
    <location>
        <begin position="883"/>
        <end position="1055"/>
    </location>
</feature>
<feature type="compositionally biased region" description="Basic and acidic residues" evidence="28">
    <location>
        <begin position="1114"/>
        <end position="1124"/>
    </location>
</feature>
<evidence type="ECO:0000256" key="26">
    <source>
        <dbReference type="PIRSR" id="PIRSR606539-3"/>
    </source>
</evidence>
<feature type="binding site" evidence="25">
    <location>
        <position position="861"/>
    </location>
    <ligand>
        <name>ATP</name>
        <dbReference type="ChEBI" id="CHEBI:30616"/>
    </ligand>
</feature>
<dbReference type="FunFam" id="3.40.50.1000:FF:000001">
    <property type="entry name" value="Phospholipid-transporting ATPase IC"/>
    <property type="match status" value="1"/>
</dbReference>
<dbReference type="SUPFAM" id="SSF81660">
    <property type="entry name" value="Metal cation-transporting ATPase, ATP-binding domain N"/>
    <property type="match status" value="1"/>
</dbReference>
<feature type="binding site" evidence="25">
    <location>
        <position position="426"/>
    </location>
    <ligand>
        <name>ATP</name>
        <dbReference type="ChEBI" id="CHEBI:30616"/>
    </ligand>
</feature>
<dbReference type="PANTHER" id="PTHR24092">
    <property type="entry name" value="PROBABLE PHOSPHOLIPID-TRANSPORTING ATPASE"/>
    <property type="match status" value="1"/>
</dbReference>
<feature type="binding site" evidence="25">
    <location>
        <position position="589"/>
    </location>
    <ligand>
        <name>ATP</name>
        <dbReference type="ChEBI" id="CHEBI:30616"/>
    </ligand>
</feature>
<dbReference type="GO" id="GO:0005783">
    <property type="term" value="C:endoplasmic reticulum"/>
    <property type="evidence" value="ECO:0007669"/>
    <property type="project" value="UniProtKB-SubCell"/>
</dbReference>
<dbReference type="GO" id="GO:0007030">
    <property type="term" value="P:Golgi organization"/>
    <property type="evidence" value="ECO:0007669"/>
    <property type="project" value="TreeGrafter"/>
</dbReference>
<dbReference type="InterPro" id="IPR008250">
    <property type="entry name" value="ATPase_P-typ_transduc_dom_A_sf"/>
</dbReference>
<comment type="catalytic activity">
    <reaction evidence="22">
        <text>a 1,2-diacyl-sn-glycero-3-phosphocholine(out) + ATP + H2O = a 1,2-diacyl-sn-glycero-3-phosphocholine(in) + ADP + phosphate + H(+)</text>
        <dbReference type="Rhea" id="RHEA:38583"/>
        <dbReference type="ChEBI" id="CHEBI:15377"/>
        <dbReference type="ChEBI" id="CHEBI:15378"/>
        <dbReference type="ChEBI" id="CHEBI:30616"/>
        <dbReference type="ChEBI" id="CHEBI:43474"/>
        <dbReference type="ChEBI" id="CHEBI:57643"/>
        <dbReference type="ChEBI" id="CHEBI:456216"/>
    </reaction>
    <physiologicalReaction direction="left-to-right" evidence="22">
        <dbReference type="Rhea" id="RHEA:38584"/>
    </physiologicalReaction>
</comment>
<keyword evidence="11 25" id="KW-0547">Nucleotide-binding</keyword>
<feature type="region of interest" description="Disordered" evidence="28">
    <location>
        <begin position="1151"/>
        <end position="1200"/>
    </location>
</feature>
<dbReference type="GO" id="GO:0042995">
    <property type="term" value="C:cell projection"/>
    <property type="evidence" value="ECO:0007669"/>
    <property type="project" value="UniProtKB-SubCell"/>
</dbReference>
<feature type="binding site" evidence="25">
    <location>
        <position position="860"/>
    </location>
    <ligand>
        <name>ATP</name>
        <dbReference type="ChEBI" id="CHEBI:30616"/>
    </ligand>
</feature>
<feature type="transmembrane region" description="Helical" evidence="27">
    <location>
        <begin position="997"/>
        <end position="1021"/>
    </location>
</feature>
<evidence type="ECO:0000256" key="27">
    <source>
        <dbReference type="RuleBase" id="RU362033"/>
    </source>
</evidence>
<evidence type="ECO:0000256" key="11">
    <source>
        <dbReference type="ARBA" id="ARBA00022741"/>
    </source>
</evidence>
<keyword evidence="32" id="KW-1185">Reference proteome</keyword>
<dbReference type="SUPFAM" id="SSF81653">
    <property type="entry name" value="Calcium ATPase, transduction domain A"/>
    <property type="match status" value="1"/>
</dbReference>
<dbReference type="NCBIfam" id="TIGR01494">
    <property type="entry name" value="ATPase_P-type"/>
    <property type="match status" value="1"/>
</dbReference>
<dbReference type="Gene3D" id="3.40.1110.10">
    <property type="entry name" value="Calcium-transporting ATPase, cytoplasmic domain N"/>
    <property type="match status" value="1"/>
</dbReference>
<dbReference type="InterPro" id="IPR032630">
    <property type="entry name" value="P_typ_ATPase_c"/>
</dbReference>
<evidence type="ECO:0000256" key="2">
    <source>
        <dbReference type="ARBA" id="ARBA00004221"/>
    </source>
</evidence>
<dbReference type="GO" id="GO:0005548">
    <property type="term" value="F:phospholipid transporter activity"/>
    <property type="evidence" value="ECO:0007669"/>
    <property type="project" value="UniProtKB-ARBA"/>
</dbReference>
<evidence type="ECO:0000256" key="22">
    <source>
        <dbReference type="ARBA" id="ARBA00052223"/>
    </source>
</evidence>
<feature type="transmembrane region" description="Helical" evidence="27">
    <location>
        <begin position="309"/>
        <end position="332"/>
    </location>
</feature>
<comment type="catalytic activity">
    <reaction evidence="20 27">
        <text>ATP + H2O + phospholipidSide 1 = ADP + phosphate + phospholipidSide 2.</text>
        <dbReference type="EC" id="7.6.2.1"/>
    </reaction>
</comment>
<dbReference type="Pfam" id="PF16209">
    <property type="entry name" value="PhoLip_ATPase_N"/>
    <property type="match status" value="1"/>
</dbReference>
<evidence type="ECO:0000256" key="7">
    <source>
        <dbReference type="ARBA" id="ARBA00008109"/>
    </source>
</evidence>
<dbReference type="SFLD" id="SFLDS00003">
    <property type="entry name" value="Haloacid_Dehalogenase"/>
    <property type="match status" value="1"/>
</dbReference>
<dbReference type="InterPro" id="IPR023298">
    <property type="entry name" value="ATPase_P-typ_TM_dom_sf"/>
</dbReference>
<dbReference type="GO" id="GO:0016324">
    <property type="term" value="C:apical plasma membrane"/>
    <property type="evidence" value="ECO:0007669"/>
    <property type="project" value="UniProtKB-SubCell"/>
</dbReference>
<feature type="binding site" evidence="26">
    <location>
        <position position="861"/>
    </location>
    <ligand>
        <name>Mg(2+)</name>
        <dbReference type="ChEBI" id="CHEBI:18420"/>
    </ligand>
</feature>
<comment type="catalytic activity">
    <reaction evidence="21">
        <text>a 1,2-diacyl-sn-glycero-3-phospho-L-serine(out) + ATP + H2O = a 1,2-diacyl-sn-glycero-3-phospho-L-serine(in) + ADP + phosphate + H(+)</text>
        <dbReference type="Rhea" id="RHEA:38567"/>
        <dbReference type="ChEBI" id="CHEBI:15377"/>
        <dbReference type="ChEBI" id="CHEBI:15378"/>
        <dbReference type="ChEBI" id="CHEBI:30616"/>
        <dbReference type="ChEBI" id="CHEBI:43474"/>
        <dbReference type="ChEBI" id="CHEBI:57262"/>
        <dbReference type="ChEBI" id="CHEBI:456216"/>
    </reaction>
    <physiologicalReaction direction="left-to-right" evidence="21">
        <dbReference type="Rhea" id="RHEA:38568"/>
    </physiologicalReaction>
</comment>
<keyword evidence="13 25" id="KW-0067">ATP-binding</keyword>
<evidence type="ECO:0000256" key="24">
    <source>
        <dbReference type="PIRSR" id="PIRSR606539-1"/>
    </source>
</evidence>
<name>A0A9Q0ILB9_9TELE</name>
<feature type="binding site" evidence="26">
    <location>
        <position position="857"/>
    </location>
    <ligand>
        <name>Mg(2+)</name>
        <dbReference type="ChEBI" id="CHEBI:18420"/>
    </ligand>
</feature>
<dbReference type="OrthoDB" id="377733at2759"/>
<dbReference type="SFLD" id="SFLDG00002">
    <property type="entry name" value="C1.7:_P-type_atpase_like"/>
    <property type="match status" value="1"/>
</dbReference>
<evidence type="ECO:0000256" key="14">
    <source>
        <dbReference type="ARBA" id="ARBA00022842"/>
    </source>
</evidence>
<dbReference type="InterPro" id="IPR023214">
    <property type="entry name" value="HAD_sf"/>
</dbReference>
<evidence type="ECO:0000256" key="17">
    <source>
        <dbReference type="ARBA" id="ARBA00023034"/>
    </source>
</evidence>
<dbReference type="EMBL" id="JANIIK010000043">
    <property type="protein sequence ID" value="KAJ3604812.1"/>
    <property type="molecule type" value="Genomic_DNA"/>
</dbReference>